<comment type="caution">
    <text evidence="2">The sequence shown here is derived from an EMBL/GenBank/DDBJ whole genome shotgun (WGS) entry which is preliminary data.</text>
</comment>
<name>A0A5J4VJJ1_9EUKA</name>
<feature type="non-terminal residue" evidence="2">
    <location>
        <position position="126"/>
    </location>
</feature>
<accession>A0A5J4VJJ1</accession>
<dbReference type="PANTHER" id="PTHR32522">
    <property type="match status" value="1"/>
</dbReference>
<dbReference type="OrthoDB" id="2126250at2759"/>
<evidence type="ECO:0000313" key="2">
    <source>
        <dbReference type="EMBL" id="KAA6382606.1"/>
    </source>
</evidence>
<dbReference type="Proteomes" id="UP000324800">
    <property type="component" value="Unassembled WGS sequence"/>
</dbReference>
<keyword evidence="1" id="KW-0812">Transmembrane</keyword>
<feature type="transmembrane region" description="Helical" evidence="1">
    <location>
        <begin position="12"/>
        <end position="34"/>
    </location>
</feature>
<sequence length="126" mass="13863">MISWASQILFALRFEIPGILLGIIAAQIANMIAMNMTENISIIPLDKVIPFSSFIISILISLAITIIASIFPIKQALSQNLHDSIDVQHIKTKLIVLSIERADKLNKPWSFLLSGVVLFCIGAGIY</sequence>
<dbReference type="PANTHER" id="PTHR32522:SF5">
    <property type="entry name" value="ABC3 TRANSPORTER PERMEASE PROTEIN DOMAIN-CONTAINING PROTEIN"/>
    <property type="match status" value="1"/>
</dbReference>
<evidence type="ECO:0000256" key="1">
    <source>
        <dbReference type="SAM" id="Phobius"/>
    </source>
</evidence>
<evidence type="ECO:0000313" key="3">
    <source>
        <dbReference type="Proteomes" id="UP000324800"/>
    </source>
</evidence>
<protein>
    <submittedName>
        <fullName evidence="2">Uncharacterized protein</fullName>
    </submittedName>
</protein>
<keyword evidence="1" id="KW-1133">Transmembrane helix</keyword>
<dbReference type="AlphaFoldDB" id="A0A5J4VJJ1"/>
<organism evidence="2 3">
    <name type="scientific">Streblomastix strix</name>
    <dbReference type="NCBI Taxonomy" id="222440"/>
    <lineage>
        <taxon>Eukaryota</taxon>
        <taxon>Metamonada</taxon>
        <taxon>Preaxostyla</taxon>
        <taxon>Oxymonadida</taxon>
        <taxon>Streblomastigidae</taxon>
        <taxon>Streblomastix</taxon>
    </lineage>
</organism>
<dbReference type="EMBL" id="SNRW01006688">
    <property type="protein sequence ID" value="KAA6382606.1"/>
    <property type="molecule type" value="Genomic_DNA"/>
</dbReference>
<feature type="transmembrane region" description="Helical" evidence="1">
    <location>
        <begin position="54"/>
        <end position="73"/>
    </location>
</feature>
<gene>
    <name evidence="2" type="ORF">EZS28_021866</name>
</gene>
<reference evidence="2 3" key="1">
    <citation type="submission" date="2019-03" db="EMBL/GenBank/DDBJ databases">
        <title>Single cell metagenomics reveals metabolic interactions within the superorganism composed of flagellate Streblomastix strix and complex community of Bacteroidetes bacteria on its surface.</title>
        <authorList>
            <person name="Treitli S.C."/>
            <person name="Kolisko M."/>
            <person name="Husnik F."/>
            <person name="Keeling P."/>
            <person name="Hampl V."/>
        </authorList>
    </citation>
    <scope>NUCLEOTIDE SEQUENCE [LARGE SCALE GENOMIC DNA]</scope>
    <source>
        <strain evidence="2">ST1C</strain>
    </source>
</reference>
<proteinExistence type="predicted"/>
<keyword evidence="1" id="KW-0472">Membrane</keyword>
<feature type="transmembrane region" description="Helical" evidence="1">
    <location>
        <begin position="109"/>
        <end position="125"/>
    </location>
</feature>